<evidence type="ECO:0000256" key="5">
    <source>
        <dbReference type="ARBA" id="ARBA00022670"/>
    </source>
</evidence>
<dbReference type="InterPro" id="IPR008991">
    <property type="entry name" value="Translation_prot_SH3-like_sf"/>
</dbReference>
<dbReference type="STRING" id="1111077.M1W415"/>
<feature type="domain" description="Translation initiation factor 5A-like N-terminal" evidence="16">
    <location>
        <begin position="319"/>
        <end position="370"/>
    </location>
</feature>
<dbReference type="GO" id="GO:0070005">
    <property type="term" value="F:cysteine-type aminopeptidase activity"/>
    <property type="evidence" value="ECO:0007669"/>
    <property type="project" value="InterPro"/>
</dbReference>
<keyword evidence="7" id="KW-0788">Thiol protease</keyword>
<evidence type="ECO:0000256" key="6">
    <source>
        <dbReference type="ARBA" id="ARBA00022801"/>
    </source>
</evidence>
<comment type="subunit">
    <text evidence="9">Homohexamer. Binds to nucleic acids. Binds single-stranded DNA and RNA with higher affinity than double-stranded DNA.</text>
</comment>
<dbReference type="InterPro" id="IPR012340">
    <property type="entry name" value="NA-bd_OB-fold"/>
</dbReference>
<dbReference type="SUPFAM" id="SSF50249">
    <property type="entry name" value="Nucleic acid-binding proteins"/>
    <property type="match status" value="1"/>
</dbReference>
<feature type="region of interest" description="Disordered" evidence="15">
    <location>
        <begin position="1"/>
        <end position="38"/>
    </location>
</feature>
<dbReference type="MEROPS" id="C01.085"/>
<dbReference type="PROSITE" id="PS00139">
    <property type="entry name" value="THIOL_PROTEASE_CYS"/>
    <property type="match status" value="1"/>
</dbReference>
<dbReference type="SUPFAM" id="SSF50104">
    <property type="entry name" value="Translation proteins SH3-like domain"/>
    <property type="match status" value="1"/>
</dbReference>
<comment type="subcellular location">
    <subcellularLocation>
        <location evidence="2">Cell septum</location>
    </subcellularLocation>
</comment>
<feature type="compositionally biased region" description="Polar residues" evidence="15">
    <location>
        <begin position="1"/>
        <end position="17"/>
    </location>
</feature>
<dbReference type="SUPFAM" id="SSF54001">
    <property type="entry name" value="Cysteine proteinases"/>
    <property type="match status" value="1"/>
</dbReference>
<proteinExistence type="inferred from homology"/>
<dbReference type="GO" id="GO:0030428">
    <property type="term" value="C:cell septum"/>
    <property type="evidence" value="ECO:0007669"/>
    <property type="project" value="UniProtKB-SubCell"/>
</dbReference>
<organism evidence="17 18">
    <name type="scientific">Claviceps purpurea (strain 20.1)</name>
    <name type="common">Ergot fungus</name>
    <name type="synonym">Sphacelia segetum</name>
    <dbReference type="NCBI Taxonomy" id="1111077"/>
    <lineage>
        <taxon>Eukaryota</taxon>
        <taxon>Fungi</taxon>
        <taxon>Dikarya</taxon>
        <taxon>Ascomycota</taxon>
        <taxon>Pezizomycotina</taxon>
        <taxon>Sordariomycetes</taxon>
        <taxon>Hypocreomycetidae</taxon>
        <taxon>Hypocreales</taxon>
        <taxon>Clavicipitaceae</taxon>
        <taxon>Claviceps</taxon>
    </lineage>
</organism>
<feature type="compositionally biased region" description="Acidic residues" evidence="15">
    <location>
        <begin position="787"/>
        <end position="797"/>
    </location>
</feature>
<keyword evidence="6" id="KW-0378">Hydrolase</keyword>
<dbReference type="GO" id="GO:0004197">
    <property type="term" value="F:cysteine-type endopeptidase activity"/>
    <property type="evidence" value="ECO:0007669"/>
    <property type="project" value="UniProtKB-EC"/>
</dbReference>
<dbReference type="Gene3D" id="3.90.70.10">
    <property type="entry name" value="Cysteine proteinases"/>
    <property type="match status" value="1"/>
</dbReference>
<dbReference type="GO" id="GO:0006508">
    <property type="term" value="P:proteolysis"/>
    <property type="evidence" value="ECO:0007669"/>
    <property type="project" value="UniProtKB-KW"/>
</dbReference>
<evidence type="ECO:0000256" key="7">
    <source>
        <dbReference type="ARBA" id="ARBA00022807"/>
    </source>
</evidence>
<evidence type="ECO:0000313" key="17">
    <source>
        <dbReference type="EMBL" id="CCE33231.1"/>
    </source>
</evidence>
<dbReference type="HOGENOM" id="CLU_010165_0_0_1"/>
<dbReference type="eggNOG" id="KOG4128">
    <property type="taxonomic scope" value="Eukaryota"/>
</dbReference>
<dbReference type="InterPro" id="IPR000169">
    <property type="entry name" value="Pept_cys_AS"/>
</dbReference>
<dbReference type="InterPro" id="IPR048670">
    <property type="entry name" value="IF5A-like_N"/>
</dbReference>
<name>M1W415_CLAP2</name>
<evidence type="ECO:0000259" key="16">
    <source>
        <dbReference type="Pfam" id="PF21485"/>
    </source>
</evidence>
<dbReference type="Gene3D" id="2.30.30.30">
    <property type="match status" value="1"/>
</dbReference>
<evidence type="ECO:0000256" key="10">
    <source>
        <dbReference type="ARBA" id="ARBA00030627"/>
    </source>
</evidence>
<evidence type="ECO:0000256" key="2">
    <source>
        <dbReference type="ARBA" id="ARBA00004431"/>
    </source>
</evidence>
<dbReference type="InterPro" id="IPR037318">
    <property type="entry name" value="Hex1_S1"/>
</dbReference>
<evidence type="ECO:0000256" key="1">
    <source>
        <dbReference type="ARBA" id="ARBA00000423"/>
    </source>
</evidence>
<reference evidence="17 18" key="1">
    <citation type="journal article" date="2013" name="PLoS Genet.">
        <title>Plant-symbiotic fungi as chemical engineers: Multi-genome analysis of the Clavicipitaceae reveals dynamics of alkaloid loci.</title>
        <authorList>
            <person name="Schardl C.L."/>
            <person name="Young C.A."/>
            <person name="Hesse U."/>
            <person name="Amyotte S.G."/>
            <person name="Andreeva K."/>
            <person name="Calie P.J."/>
            <person name="Fleetwood D.J."/>
            <person name="Haws D.C."/>
            <person name="Moore N."/>
            <person name="Oeser B."/>
            <person name="Panaccione D.G."/>
            <person name="Schweri K.K."/>
            <person name="Voisey C.R."/>
            <person name="Farman M.L."/>
            <person name="Jaromczyk J.W."/>
            <person name="Roe B.A."/>
            <person name="O'Sullivan D.M."/>
            <person name="Scott B."/>
            <person name="Tudzynski P."/>
            <person name="An Z."/>
            <person name="Arnaoudova E.G."/>
            <person name="Bullock C.T."/>
            <person name="Charlton N.D."/>
            <person name="Chen L."/>
            <person name="Cox M."/>
            <person name="Dinkins R.D."/>
            <person name="Florea S."/>
            <person name="Glenn A.E."/>
            <person name="Gordon A."/>
            <person name="Gueldener U."/>
            <person name="Harris D.R."/>
            <person name="Hollin W."/>
            <person name="Jaromczyk J."/>
            <person name="Johnson R.D."/>
            <person name="Khan A.K."/>
            <person name="Leistner E."/>
            <person name="Leuchtmann A."/>
            <person name="Li C."/>
            <person name="Liu J."/>
            <person name="Liu J."/>
            <person name="Liu M."/>
            <person name="Mace W."/>
            <person name="Machado C."/>
            <person name="Nagabhyru P."/>
            <person name="Pan J."/>
            <person name="Schmid J."/>
            <person name="Sugawara K."/>
            <person name="Steiner U."/>
            <person name="Takach J.E."/>
            <person name="Tanaka E."/>
            <person name="Webb J.S."/>
            <person name="Wilson E.V."/>
            <person name="Wiseman J.L."/>
            <person name="Yoshida R."/>
            <person name="Zeng Z."/>
        </authorList>
    </citation>
    <scope>NUCLEOTIDE SEQUENCE [LARGE SCALE GENOMIC DNA]</scope>
    <source>
        <strain evidence="17 18">20.1</strain>
    </source>
</reference>
<dbReference type="FunFam" id="2.30.30.30:FF:000033">
    <property type="entry name" value="Woronin body major protein HEX1"/>
    <property type="match status" value="1"/>
</dbReference>
<feature type="compositionally biased region" description="Low complexity" evidence="15">
    <location>
        <begin position="754"/>
        <end position="786"/>
    </location>
</feature>
<evidence type="ECO:0000256" key="9">
    <source>
        <dbReference type="ARBA" id="ARBA00026080"/>
    </source>
</evidence>
<dbReference type="GO" id="GO:0009636">
    <property type="term" value="P:response to toxic substance"/>
    <property type="evidence" value="ECO:0007669"/>
    <property type="project" value="TreeGrafter"/>
</dbReference>
<dbReference type="Gene3D" id="2.40.50.140">
    <property type="entry name" value="Nucleic acid-binding proteins"/>
    <property type="match status" value="1"/>
</dbReference>
<gene>
    <name evidence="17" type="ORF">CPUR_07155</name>
</gene>
<dbReference type="VEuPathDB" id="FungiDB:CPUR_07155"/>
<dbReference type="GO" id="GO:0140266">
    <property type="term" value="C:Woronin body"/>
    <property type="evidence" value="ECO:0007669"/>
    <property type="project" value="UniProtKB-ARBA"/>
</dbReference>
<evidence type="ECO:0000256" key="15">
    <source>
        <dbReference type="SAM" id="MobiDB-lite"/>
    </source>
</evidence>
<dbReference type="AlphaFoldDB" id="M1W415"/>
<evidence type="ECO:0000256" key="4">
    <source>
        <dbReference type="ARBA" id="ARBA00016900"/>
    </source>
</evidence>
<dbReference type="PANTHER" id="PTHR10363:SF2">
    <property type="entry name" value="BLEOMYCIN HYDROLASE"/>
    <property type="match status" value="1"/>
</dbReference>
<dbReference type="GO" id="GO:0043418">
    <property type="term" value="P:homocysteine catabolic process"/>
    <property type="evidence" value="ECO:0007669"/>
    <property type="project" value="TreeGrafter"/>
</dbReference>
<evidence type="ECO:0000256" key="13">
    <source>
        <dbReference type="ARBA" id="ARBA00032353"/>
    </source>
</evidence>
<dbReference type="EC" id="3.4.22.40" evidence="3"/>
<dbReference type="PANTHER" id="PTHR10363">
    <property type="entry name" value="BLEOMYCIN HYDROLASE"/>
    <property type="match status" value="1"/>
</dbReference>
<evidence type="ECO:0000313" key="18">
    <source>
        <dbReference type="Proteomes" id="UP000016801"/>
    </source>
</evidence>
<feature type="region of interest" description="Disordered" evidence="15">
    <location>
        <begin position="754"/>
        <end position="800"/>
    </location>
</feature>
<evidence type="ECO:0000256" key="11">
    <source>
        <dbReference type="ARBA" id="ARBA00031564"/>
    </source>
</evidence>
<comment type="function">
    <text evidence="8">The normal physiological role of the enzyme is unknown, but it is not essential for the viability of yeast cells. Has aminopeptidase activity, shortening substrate peptides sequentially by 1 amino acid. Has bleomycin hydrolase activity, which can protect the cell from the toxic effects of bleomycin. Has homocysteine-thiolactonase activity, protecting the cell against homocysteine toxicity. Acts as a repressor in the GAL4 regulatory system, but this does not require either the peptidase or nucleic acid-binding activities.</text>
</comment>
<dbReference type="OrthoDB" id="9975114at2759"/>
<dbReference type="CDD" id="cd04469">
    <property type="entry name" value="S1_Hex1"/>
    <property type="match status" value="1"/>
</dbReference>
<feature type="compositionally biased region" description="Pro residues" evidence="15">
    <location>
        <begin position="23"/>
        <end position="38"/>
    </location>
</feature>
<comment type="catalytic activity">
    <reaction evidence="1">
        <text>Inactivates bleomycin B2 (a cytotoxic glycometallopeptide) by hydrolysis of a carboxyamide bond of beta-aminoalanine, but also shows general aminopeptidase activity. The specificity varies somewhat with source, but amino acid arylamides of Met, Leu and Ala are preferred.</text>
        <dbReference type="EC" id="3.4.22.40"/>
    </reaction>
</comment>
<protein>
    <recommendedName>
        <fullName evidence="4">Cysteine proteinase 1, mitochondrial</fullName>
        <ecNumber evidence="3">3.4.22.40</ecNumber>
    </recommendedName>
    <alternativeName>
        <fullName evidence="10">Bleomycin hydrolase</fullName>
    </alternativeName>
    <alternativeName>
        <fullName evidence="13">Homocysteine-thiolactonase</fullName>
    </alternativeName>
    <alternativeName>
        <fullName evidence="11">Leucine aminopeptidase 3</fullName>
    </alternativeName>
    <alternativeName>
        <fullName evidence="12">Y3</fullName>
    </alternativeName>
</protein>
<dbReference type="EMBL" id="CAGA01000054">
    <property type="protein sequence ID" value="CCE33231.1"/>
    <property type="molecule type" value="Genomic_DNA"/>
</dbReference>
<keyword evidence="5" id="KW-0645">Protease</keyword>
<accession>M1W415</accession>
<dbReference type="Proteomes" id="UP000016801">
    <property type="component" value="Unassembled WGS sequence"/>
</dbReference>
<evidence type="ECO:0000256" key="8">
    <source>
        <dbReference type="ARBA" id="ARBA00025347"/>
    </source>
</evidence>
<evidence type="ECO:0000256" key="12">
    <source>
        <dbReference type="ARBA" id="ARBA00031859"/>
    </source>
</evidence>
<dbReference type="InterPro" id="IPR004134">
    <property type="entry name" value="Peptidase_C1B"/>
</dbReference>
<dbReference type="CDD" id="cd00585">
    <property type="entry name" value="Peptidase_C1B"/>
    <property type="match status" value="1"/>
</dbReference>
<dbReference type="Pfam" id="PF03051">
    <property type="entry name" value="Peptidase_C1_2"/>
    <property type="match status" value="3"/>
</dbReference>
<evidence type="ECO:0000256" key="14">
    <source>
        <dbReference type="ARBA" id="ARBA00061629"/>
    </source>
</evidence>
<evidence type="ECO:0000256" key="3">
    <source>
        <dbReference type="ARBA" id="ARBA00012465"/>
    </source>
</evidence>
<dbReference type="Pfam" id="PF21485">
    <property type="entry name" value="IF5A-like_N"/>
    <property type="match status" value="1"/>
</dbReference>
<dbReference type="InterPro" id="IPR038765">
    <property type="entry name" value="Papain-like_cys_pep_sf"/>
</dbReference>
<comment type="similarity">
    <text evidence="14">Belongs to the eIF-5A family. Hex1 subfamily.</text>
</comment>
<sequence>MHPAQQSSKHPPQSTYNLFFKSPPAPAQRPGRFPPPPIISNHIRQVQFLAPNERKTAEGKVANLDFEARVPVPFSIFPSTYRESQAQTTTQTHQEVDIKLPTHQQEPAGRQEQHSSSYTAHVDLPRPEEKRYRQEEVRITEERHRRPGFQQEHFVKEDYRPGRTEYSDTRVDIDHRTGPYTSAIDIAEREYRQRTRPSYSTTVDPPSHPQYQTEEVRVDEFTVEGRPHLQPSVQEEVHFTEETVEPARFTRAEQKANMGYYDEDGHYHSFRQGINKLADKIVHPHHHHRHHDHVDVDIKEEIRVTDSRPRQSGGAYVPNTVTIPCHHIRLGDFLMLQGRPCQVIRISTSSATGQYRYLGVDLFTKQLHEESSFVSNPAPSVVVQTMLGPVFKQYRVLDLQGGHIVAMTETGDVKHSLPVIDQSNLWSRLSNAFESGRGSVRALVLNDNGRELVVDLKVIHGSRLSSLSDLDHTARLKKSKTQEFASLGNMGNQQSKGVSSFRVPDKALVERLRKIRQRDGSATSSEKMKEKTVVEKVKEEAVVEKTKEESVAAAQEVVVQRDAEALPLDVVAAIPAEFLEDPRNRLALSALSSANPKTVLTSQASKITTQHLFNTKIPCEGSPITNQRSSGRCWLFAATNVFRVALMKKYNVDSFELSQNYLYYYDKLEKANWFLEQIIQTAGEDLDSRLVQRLLEDLISDGGQWDMVYNLVEKYGLVPQALCPDSWSAKNSAVMRTVLKTKLREFALTLRKVATGPGSPGSGAETGSSGTGATSDDDGSATTAAEAEAEVVSEEDQLESRRAEISALKTKMMKEIQHLITLLLGPTPDPTKEFQWTYMDKDNKVHELSITPRDFAKSIFSSSFHMMGSSPLSSSLSSLSMSLSSSSIADMVSLVNDPRNAYMTPLTVDRLGNVVGGRNTTYLNVDMETMKAACVKMIKAGCPIFFGCDVGKFSDRTSGVMDLGVYDYEAGLRTDLLRGMTKEERLRAGESMMTHAMVLTAVHLDERTVRPVRWRVQNSWGTESGEKGWFVMSDAWMDEWVYQAVVDQKLLSKEVRDVLGREPVVLPLWDPMGALA</sequence>
<keyword evidence="18" id="KW-1185">Reference proteome</keyword>
<dbReference type="InterPro" id="IPR014722">
    <property type="entry name" value="Rib_uL2_dom2"/>
</dbReference>
<comment type="caution">
    <text evidence="17">The sequence shown here is derived from an EMBL/GenBank/DDBJ whole genome shotgun (WGS) entry which is preliminary data.</text>
</comment>